<dbReference type="EC" id="3.4.19.12" evidence="3"/>
<dbReference type="InterPro" id="IPR038765">
    <property type="entry name" value="Papain-like_cys_pep_sf"/>
</dbReference>
<dbReference type="InterPro" id="IPR001394">
    <property type="entry name" value="Peptidase_C19_UCH"/>
</dbReference>
<evidence type="ECO:0000313" key="13">
    <source>
        <dbReference type="Ensembl" id="ENSHBUP00000006181.1"/>
    </source>
</evidence>
<reference evidence="13" key="2">
    <citation type="submission" date="2025-09" db="UniProtKB">
        <authorList>
            <consortium name="Ensembl"/>
        </authorList>
    </citation>
    <scope>IDENTIFICATION</scope>
</reference>
<proteinExistence type="inferred from homology"/>
<dbReference type="PROSITE" id="PS50235">
    <property type="entry name" value="USP_3"/>
    <property type="match status" value="1"/>
</dbReference>
<dbReference type="AlphaFoldDB" id="A0A3Q3BU56"/>
<evidence type="ECO:0000256" key="6">
    <source>
        <dbReference type="ARBA" id="ARBA00022801"/>
    </source>
</evidence>
<dbReference type="GO" id="GO:0004843">
    <property type="term" value="F:cysteine-type deubiquitinase activity"/>
    <property type="evidence" value="ECO:0007669"/>
    <property type="project" value="UniProtKB-EC"/>
</dbReference>
<evidence type="ECO:0000313" key="14">
    <source>
        <dbReference type="Proteomes" id="UP000264840"/>
    </source>
</evidence>
<dbReference type="InterPro" id="IPR018200">
    <property type="entry name" value="USP_CS"/>
</dbReference>
<keyword evidence="6" id="KW-0378">Hydrolase</keyword>
<dbReference type="PANTHER" id="PTHR24006">
    <property type="entry name" value="UBIQUITIN CARBOXYL-TERMINAL HYDROLASE"/>
    <property type="match status" value="1"/>
</dbReference>
<evidence type="ECO:0000259" key="12">
    <source>
        <dbReference type="PROSITE" id="PS50235"/>
    </source>
</evidence>
<evidence type="ECO:0000256" key="9">
    <source>
        <dbReference type="ARBA" id="ARBA00041286"/>
    </source>
</evidence>
<evidence type="ECO:0000256" key="10">
    <source>
        <dbReference type="ARBA" id="ARBA00042421"/>
    </source>
</evidence>
<keyword evidence="4" id="KW-0645">Protease</keyword>
<dbReference type="InterPro" id="IPR050164">
    <property type="entry name" value="Peptidase_C19"/>
</dbReference>
<dbReference type="SUPFAM" id="SSF54001">
    <property type="entry name" value="Cysteine proteinases"/>
    <property type="match status" value="1"/>
</dbReference>
<keyword evidence="14" id="KW-1185">Reference proteome</keyword>
<dbReference type="GO" id="GO:0005634">
    <property type="term" value="C:nucleus"/>
    <property type="evidence" value="ECO:0007669"/>
    <property type="project" value="TreeGrafter"/>
</dbReference>
<feature type="domain" description="USP" evidence="12">
    <location>
        <begin position="103"/>
        <end position="371"/>
    </location>
</feature>
<evidence type="ECO:0000256" key="2">
    <source>
        <dbReference type="ARBA" id="ARBA00009085"/>
    </source>
</evidence>
<evidence type="ECO:0000256" key="1">
    <source>
        <dbReference type="ARBA" id="ARBA00000707"/>
    </source>
</evidence>
<dbReference type="GO" id="GO:0006508">
    <property type="term" value="P:proteolysis"/>
    <property type="evidence" value="ECO:0007669"/>
    <property type="project" value="UniProtKB-KW"/>
</dbReference>
<dbReference type="PROSITE" id="PS00973">
    <property type="entry name" value="USP_2"/>
    <property type="match status" value="1"/>
</dbReference>
<reference evidence="13" key="1">
    <citation type="submission" date="2025-08" db="UniProtKB">
        <authorList>
            <consortium name="Ensembl"/>
        </authorList>
    </citation>
    <scope>IDENTIFICATION</scope>
</reference>
<dbReference type="Ensembl" id="ENSHBUT00000005730.1">
    <property type="protein sequence ID" value="ENSHBUP00000006181.1"/>
    <property type="gene ID" value="ENSHBUG00000007572.1"/>
</dbReference>
<dbReference type="GO" id="GO:0016579">
    <property type="term" value="P:protein deubiquitination"/>
    <property type="evidence" value="ECO:0007669"/>
    <property type="project" value="InterPro"/>
</dbReference>
<keyword evidence="5" id="KW-0833">Ubl conjugation pathway</keyword>
<comment type="similarity">
    <text evidence="2">Belongs to the peptidase C19 family.</text>
</comment>
<dbReference type="OMA" id="HENDYHA"/>
<accession>A0A3Q3BU56</accession>
<dbReference type="Gene3D" id="3.90.70.10">
    <property type="entry name" value="Cysteine proteinases"/>
    <property type="match status" value="1"/>
</dbReference>
<dbReference type="GO" id="GO:0005829">
    <property type="term" value="C:cytosol"/>
    <property type="evidence" value="ECO:0007669"/>
    <property type="project" value="TreeGrafter"/>
</dbReference>
<evidence type="ECO:0000256" key="8">
    <source>
        <dbReference type="ARBA" id="ARBA00039426"/>
    </source>
</evidence>
<keyword evidence="7" id="KW-0788">Thiol protease</keyword>
<organism evidence="13 14">
    <name type="scientific">Haplochromis burtoni</name>
    <name type="common">Burton's mouthbrooder</name>
    <name type="synonym">Chromis burtoni</name>
    <dbReference type="NCBI Taxonomy" id="8153"/>
    <lineage>
        <taxon>Eukaryota</taxon>
        <taxon>Metazoa</taxon>
        <taxon>Chordata</taxon>
        <taxon>Craniata</taxon>
        <taxon>Vertebrata</taxon>
        <taxon>Euteleostomi</taxon>
        <taxon>Actinopterygii</taxon>
        <taxon>Neopterygii</taxon>
        <taxon>Teleostei</taxon>
        <taxon>Neoteleostei</taxon>
        <taxon>Acanthomorphata</taxon>
        <taxon>Ovalentaria</taxon>
        <taxon>Cichlomorphae</taxon>
        <taxon>Cichliformes</taxon>
        <taxon>Cichlidae</taxon>
        <taxon>African cichlids</taxon>
        <taxon>Pseudocrenilabrinae</taxon>
        <taxon>Haplochromini</taxon>
        <taxon>Haplochromis</taxon>
    </lineage>
</organism>
<dbReference type="GeneTree" id="ENSGT00940000172369"/>
<name>A0A3Q3BU56_HAPBU</name>
<protein>
    <recommendedName>
        <fullName evidence="8">Ubiquitin carboxyl-terminal hydrolase 30</fullName>
        <ecNumber evidence="3">3.4.19.12</ecNumber>
    </recommendedName>
    <alternativeName>
        <fullName evidence="10">Deubiquitinating enzyme 30</fullName>
    </alternativeName>
    <alternativeName>
        <fullName evidence="9">Ubiquitin thioesterase 30</fullName>
    </alternativeName>
    <alternativeName>
        <fullName evidence="11">Ubiquitin-specific-processing protease 30</fullName>
    </alternativeName>
</protein>
<evidence type="ECO:0000256" key="4">
    <source>
        <dbReference type="ARBA" id="ARBA00022670"/>
    </source>
</evidence>
<evidence type="ECO:0000256" key="3">
    <source>
        <dbReference type="ARBA" id="ARBA00012759"/>
    </source>
</evidence>
<comment type="catalytic activity">
    <reaction evidence="1">
        <text>Thiol-dependent hydrolysis of ester, thioester, amide, peptide and isopeptide bonds formed by the C-terminal Gly of ubiquitin (a 76-residue protein attached to proteins as an intracellular targeting signal).</text>
        <dbReference type="EC" id="3.4.19.12"/>
    </reaction>
</comment>
<dbReference type="PANTHER" id="PTHR24006:SF888">
    <property type="entry name" value="UBIQUITIN CARBOXYL-TERMINAL HYDROLASE 30"/>
    <property type="match status" value="1"/>
</dbReference>
<dbReference type="Pfam" id="PF00443">
    <property type="entry name" value="UCH"/>
    <property type="match status" value="1"/>
</dbReference>
<dbReference type="InterPro" id="IPR028889">
    <property type="entry name" value="USP"/>
</dbReference>
<sequence>MQVGQYRATDAIVANDCVPDQFRILVQEKKLGVYTHTSKRYYGIDLIRLSPDLQPGPWYREKETALSDRVRKACFEKRRAGESLESTLATHCLPRARRIINMRGLINVGTHCAVNSVLQCLYVTDDFRITELTSVLRDMDRNTPGMPPCDPNPLVGALIRYSGMTHEVQQDADTVFKCVLNALADDGDPQCKRASDLWTIRKRQSAKCSTCNAECVSHHAANNVIVYIGENEPNKLQDYMDDYSESFRVSDYHCGTCQEETELNVNTDITELPAVLCFTLARGQRCVQRGELMVNASAIDVPEELDCSRMSATSQPTKYELYGMITHTGPYEFGHYAAFVKKMSKWYFVDGDVVKHKVIVFVYYFFIVSNTHKEQKHCDMATNIHSFTAVQ</sequence>
<evidence type="ECO:0000256" key="7">
    <source>
        <dbReference type="ARBA" id="ARBA00022807"/>
    </source>
</evidence>
<dbReference type="CDD" id="cd02257">
    <property type="entry name" value="Peptidase_C19"/>
    <property type="match status" value="1"/>
</dbReference>
<evidence type="ECO:0000256" key="5">
    <source>
        <dbReference type="ARBA" id="ARBA00022786"/>
    </source>
</evidence>
<dbReference type="Proteomes" id="UP000264840">
    <property type="component" value="Unplaced"/>
</dbReference>
<evidence type="ECO:0000256" key="11">
    <source>
        <dbReference type="ARBA" id="ARBA00043004"/>
    </source>
</evidence>
<dbReference type="STRING" id="8153.ENSHBUP00000006181"/>